<accession>A0AAV6VJ68</accession>
<sequence>MVDLGSVVYKMTVSSCPLFLDWIGVAAKGVGHYVSIVGSIYSELLRRIKWNKESLQFDCRIQFSVSTPRRNKISCQKGEEISENNELHKKNSINQTPRNKQDGGQAP</sequence>
<comment type="caution">
    <text evidence="2">The sequence shown here is derived from an EMBL/GenBank/DDBJ whole genome shotgun (WGS) entry which is preliminary data.</text>
</comment>
<keyword evidence="3" id="KW-1185">Reference proteome</keyword>
<organism evidence="2 3">
    <name type="scientific">Oedothorax gibbosus</name>
    <dbReference type="NCBI Taxonomy" id="931172"/>
    <lineage>
        <taxon>Eukaryota</taxon>
        <taxon>Metazoa</taxon>
        <taxon>Ecdysozoa</taxon>
        <taxon>Arthropoda</taxon>
        <taxon>Chelicerata</taxon>
        <taxon>Arachnida</taxon>
        <taxon>Araneae</taxon>
        <taxon>Araneomorphae</taxon>
        <taxon>Entelegynae</taxon>
        <taxon>Araneoidea</taxon>
        <taxon>Linyphiidae</taxon>
        <taxon>Erigoninae</taxon>
        <taxon>Oedothorax</taxon>
    </lineage>
</organism>
<gene>
    <name evidence="2" type="ORF">JTE90_003557</name>
</gene>
<name>A0AAV6VJ68_9ARAC</name>
<feature type="region of interest" description="Disordered" evidence="1">
    <location>
        <begin position="77"/>
        <end position="107"/>
    </location>
</feature>
<feature type="compositionally biased region" description="Basic and acidic residues" evidence="1">
    <location>
        <begin position="77"/>
        <end position="89"/>
    </location>
</feature>
<evidence type="ECO:0000313" key="2">
    <source>
        <dbReference type="EMBL" id="KAG8196540.1"/>
    </source>
</evidence>
<dbReference type="AlphaFoldDB" id="A0AAV6VJ68"/>
<evidence type="ECO:0000256" key="1">
    <source>
        <dbReference type="SAM" id="MobiDB-lite"/>
    </source>
</evidence>
<protein>
    <submittedName>
        <fullName evidence="2">Uncharacterized protein</fullName>
    </submittedName>
</protein>
<evidence type="ECO:0000313" key="3">
    <source>
        <dbReference type="Proteomes" id="UP000827092"/>
    </source>
</evidence>
<dbReference type="EMBL" id="JAFNEN010000068">
    <property type="protein sequence ID" value="KAG8196540.1"/>
    <property type="molecule type" value="Genomic_DNA"/>
</dbReference>
<proteinExistence type="predicted"/>
<dbReference type="Proteomes" id="UP000827092">
    <property type="component" value="Unassembled WGS sequence"/>
</dbReference>
<reference evidence="2 3" key="1">
    <citation type="journal article" date="2022" name="Nat. Ecol. Evol.">
        <title>A masculinizing supergene underlies an exaggerated male reproductive morph in a spider.</title>
        <authorList>
            <person name="Hendrickx F."/>
            <person name="De Corte Z."/>
            <person name="Sonet G."/>
            <person name="Van Belleghem S.M."/>
            <person name="Kostlbacher S."/>
            <person name="Vangestel C."/>
        </authorList>
    </citation>
    <scope>NUCLEOTIDE SEQUENCE [LARGE SCALE GENOMIC DNA]</scope>
    <source>
        <strain evidence="2">W744_W776</strain>
    </source>
</reference>